<dbReference type="PANTHER" id="PTHR43130">
    <property type="entry name" value="ARAC-FAMILY TRANSCRIPTIONAL REGULATOR"/>
    <property type="match status" value="1"/>
</dbReference>
<dbReference type="SMART" id="SM00342">
    <property type="entry name" value="HTH_ARAC"/>
    <property type="match status" value="1"/>
</dbReference>
<dbReference type="EMBL" id="ABCS01000114">
    <property type="protein sequence ID" value="EDM74814.1"/>
    <property type="molecule type" value="Genomic_DNA"/>
</dbReference>
<keyword evidence="1" id="KW-0805">Transcription regulation</keyword>
<dbReference type="Pfam" id="PF01965">
    <property type="entry name" value="DJ-1_PfpI"/>
    <property type="match status" value="1"/>
</dbReference>
<keyword evidence="3" id="KW-0804">Transcription</keyword>
<dbReference type="Proteomes" id="UP000005801">
    <property type="component" value="Unassembled WGS sequence"/>
</dbReference>
<protein>
    <submittedName>
        <fullName evidence="5">Transcriptional regulator, AraC family protein</fullName>
    </submittedName>
</protein>
<dbReference type="OrthoDB" id="9798003at2"/>
<dbReference type="Pfam" id="PF12833">
    <property type="entry name" value="HTH_18"/>
    <property type="match status" value="1"/>
</dbReference>
<evidence type="ECO:0000259" key="4">
    <source>
        <dbReference type="PROSITE" id="PS01124"/>
    </source>
</evidence>
<gene>
    <name evidence="5" type="ORF">PPSIR1_14290</name>
</gene>
<evidence type="ECO:0000256" key="1">
    <source>
        <dbReference type="ARBA" id="ARBA00023015"/>
    </source>
</evidence>
<dbReference type="InterPro" id="IPR052158">
    <property type="entry name" value="INH-QAR"/>
</dbReference>
<dbReference type="GO" id="GO:0003700">
    <property type="term" value="F:DNA-binding transcription factor activity"/>
    <property type="evidence" value="ECO:0007669"/>
    <property type="project" value="InterPro"/>
</dbReference>
<evidence type="ECO:0000313" key="5">
    <source>
        <dbReference type="EMBL" id="EDM74814.1"/>
    </source>
</evidence>
<dbReference type="InterPro" id="IPR018060">
    <property type="entry name" value="HTH_AraC"/>
</dbReference>
<dbReference type="InterPro" id="IPR009057">
    <property type="entry name" value="Homeodomain-like_sf"/>
</dbReference>
<dbReference type="GO" id="GO:0043565">
    <property type="term" value="F:sequence-specific DNA binding"/>
    <property type="evidence" value="ECO:0007669"/>
    <property type="project" value="InterPro"/>
</dbReference>
<dbReference type="InterPro" id="IPR018062">
    <property type="entry name" value="HTH_AraC-typ_CS"/>
</dbReference>
<dbReference type="SUPFAM" id="SSF46689">
    <property type="entry name" value="Homeodomain-like"/>
    <property type="match status" value="2"/>
</dbReference>
<reference evidence="5 6" key="1">
    <citation type="submission" date="2007-06" db="EMBL/GenBank/DDBJ databases">
        <authorList>
            <person name="Shimkets L."/>
            <person name="Ferriera S."/>
            <person name="Johnson J."/>
            <person name="Kravitz S."/>
            <person name="Beeson K."/>
            <person name="Sutton G."/>
            <person name="Rogers Y.-H."/>
            <person name="Friedman R."/>
            <person name="Frazier M."/>
            <person name="Venter J.C."/>
        </authorList>
    </citation>
    <scope>NUCLEOTIDE SEQUENCE [LARGE SCALE GENOMIC DNA]</scope>
    <source>
        <strain evidence="5 6">SIR-1</strain>
    </source>
</reference>
<dbReference type="RefSeq" id="WP_006976024.1">
    <property type="nucleotide sequence ID" value="NZ_ABCS01000114.1"/>
</dbReference>
<comment type="caution">
    <text evidence="5">The sequence shown here is derived from an EMBL/GenBank/DDBJ whole genome shotgun (WGS) entry which is preliminary data.</text>
</comment>
<keyword evidence="6" id="KW-1185">Reference proteome</keyword>
<sequence length="334" mass="36254">MLPSVPSRRSDRRVVSLALPGVQPLDLFGPMEVFDAATRWLRARGDARPGYRCVLVGPQRELTTGVGVVVVTEPLRSLRGPLDTVLVGGAPEFIERTFEPAILRWLRRRAARARRVASICTGAFVLAEAGLLDGRRATTHWMATEQLRARFPEVTVEADALYVEDGPIHSSAGVTAGIDLALALVERDLGHEAALAVAQGLVMFLHRPGGQSQFSAALKQPTPSHAPLRRVRAEVLERPAGDHRVEGLARRAGMSPRHFARVFAEQTGETPARFVQRVRVERARSLLEQGGLGVDAVAEQVGFGSAETMRRAFMRVLGVGPSSYRARFHASGSG</sequence>
<dbReference type="PROSITE" id="PS00041">
    <property type="entry name" value="HTH_ARAC_FAMILY_1"/>
    <property type="match status" value="1"/>
</dbReference>
<dbReference type="SUPFAM" id="SSF52317">
    <property type="entry name" value="Class I glutamine amidotransferase-like"/>
    <property type="match status" value="1"/>
</dbReference>
<organism evidence="5 6">
    <name type="scientific">Plesiocystis pacifica SIR-1</name>
    <dbReference type="NCBI Taxonomy" id="391625"/>
    <lineage>
        <taxon>Bacteria</taxon>
        <taxon>Pseudomonadati</taxon>
        <taxon>Myxococcota</taxon>
        <taxon>Polyangia</taxon>
        <taxon>Nannocystales</taxon>
        <taxon>Nannocystaceae</taxon>
        <taxon>Plesiocystis</taxon>
    </lineage>
</organism>
<dbReference type="InterPro" id="IPR029062">
    <property type="entry name" value="Class_I_gatase-like"/>
</dbReference>
<evidence type="ECO:0000313" key="6">
    <source>
        <dbReference type="Proteomes" id="UP000005801"/>
    </source>
</evidence>
<dbReference type="Gene3D" id="1.10.10.60">
    <property type="entry name" value="Homeodomain-like"/>
    <property type="match status" value="1"/>
</dbReference>
<proteinExistence type="predicted"/>
<dbReference type="STRING" id="391625.PPSIR1_14290"/>
<name>A6GH36_9BACT</name>
<feature type="domain" description="HTH araC/xylS-type" evidence="4">
    <location>
        <begin position="229"/>
        <end position="327"/>
    </location>
</feature>
<accession>A6GH36</accession>
<dbReference type="eggNOG" id="COG4977">
    <property type="taxonomic scope" value="Bacteria"/>
</dbReference>
<dbReference type="AlphaFoldDB" id="A6GH36"/>
<dbReference type="Gene3D" id="3.40.50.880">
    <property type="match status" value="1"/>
</dbReference>
<evidence type="ECO:0000256" key="3">
    <source>
        <dbReference type="ARBA" id="ARBA00023163"/>
    </source>
</evidence>
<dbReference type="PROSITE" id="PS01124">
    <property type="entry name" value="HTH_ARAC_FAMILY_2"/>
    <property type="match status" value="1"/>
</dbReference>
<keyword evidence="2" id="KW-0238">DNA-binding</keyword>
<dbReference type="PANTHER" id="PTHR43130:SF3">
    <property type="entry name" value="HTH-TYPE TRANSCRIPTIONAL REGULATOR RV1931C"/>
    <property type="match status" value="1"/>
</dbReference>
<dbReference type="InterPro" id="IPR002818">
    <property type="entry name" value="DJ-1/PfpI"/>
</dbReference>
<dbReference type="CDD" id="cd03137">
    <property type="entry name" value="GATase1_AraC_1"/>
    <property type="match status" value="1"/>
</dbReference>
<evidence type="ECO:0000256" key="2">
    <source>
        <dbReference type="ARBA" id="ARBA00023125"/>
    </source>
</evidence>